<evidence type="ECO:0000313" key="3">
    <source>
        <dbReference type="Proteomes" id="UP000177565"/>
    </source>
</evidence>
<evidence type="ECO:0000256" key="1">
    <source>
        <dbReference type="SAM" id="Phobius"/>
    </source>
</evidence>
<dbReference type="InterPro" id="IPR052721">
    <property type="entry name" value="ET_Amicyanin"/>
</dbReference>
<dbReference type="PANTHER" id="PTHR36507">
    <property type="entry name" value="BLL1555 PROTEIN"/>
    <property type="match status" value="1"/>
</dbReference>
<gene>
    <name evidence="2" type="ORF">A3C06_01110</name>
</gene>
<dbReference type="Gene3D" id="2.60.40.420">
    <property type="entry name" value="Cupredoxins - blue copper proteins"/>
    <property type="match status" value="1"/>
</dbReference>
<protein>
    <recommendedName>
        <fullName evidence="4">EfeO-type cupredoxin-like domain-containing protein</fullName>
    </recommendedName>
</protein>
<accession>A0A1G2MVU3</accession>
<evidence type="ECO:0000313" key="2">
    <source>
        <dbReference type="EMBL" id="OHA27081.1"/>
    </source>
</evidence>
<organism evidence="2 3">
    <name type="scientific">Candidatus Taylorbacteria bacterium RIFCSPHIGHO2_02_FULL_46_13</name>
    <dbReference type="NCBI Taxonomy" id="1802312"/>
    <lineage>
        <taxon>Bacteria</taxon>
        <taxon>Candidatus Tayloriibacteriota</taxon>
    </lineage>
</organism>
<sequence length="160" mass="17427">MSKNAIVTIVVLIVLVMFGWFLFSGKQAVAPVETNQEVVTTPMPASSSTPATSEMIKTEMITYTDDGFSPSLVTIKVGDTVEFKNASSVDFWPASAMHPTHTVYPGSDIKKCDTSAEAGIFDACKNYAPGASWSFTFTNKGTWAYHNHLNSRQFGKITVE</sequence>
<feature type="transmembrane region" description="Helical" evidence="1">
    <location>
        <begin position="6"/>
        <end position="23"/>
    </location>
</feature>
<keyword evidence="1" id="KW-0472">Membrane</keyword>
<proteinExistence type="predicted"/>
<evidence type="ECO:0008006" key="4">
    <source>
        <dbReference type="Google" id="ProtNLM"/>
    </source>
</evidence>
<dbReference type="AlphaFoldDB" id="A0A1G2MVU3"/>
<reference evidence="2 3" key="1">
    <citation type="journal article" date="2016" name="Nat. Commun.">
        <title>Thousands of microbial genomes shed light on interconnected biogeochemical processes in an aquifer system.</title>
        <authorList>
            <person name="Anantharaman K."/>
            <person name="Brown C.T."/>
            <person name="Hug L.A."/>
            <person name="Sharon I."/>
            <person name="Castelle C.J."/>
            <person name="Probst A.J."/>
            <person name="Thomas B.C."/>
            <person name="Singh A."/>
            <person name="Wilkins M.J."/>
            <person name="Karaoz U."/>
            <person name="Brodie E.L."/>
            <person name="Williams K.H."/>
            <person name="Hubbard S.S."/>
            <person name="Banfield J.F."/>
        </authorList>
    </citation>
    <scope>NUCLEOTIDE SEQUENCE [LARGE SCALE GENOMIC DNA]</scope>
</reference>
<name>A0A1G2MVU3_9BACT</name>
<comment type="caution">
    <text evidence="2">The sequence shown here is derived from an EMBL/GenBank/DDBJ whole genome shotgun (WGS) entry which is preliminary data.</text>
</comment>
<dbReference type="EMBL" id="MHRQ01000012">
    <property type="protein sequence ID" value="OHA27081.1"/>
    <property type="molecule type" value="Genomic_DNA"/>
</dbReference>
<keyword evidence="1" id="KW-0812">Transmembrane</keyword>
<dbReference type="PANTHER" id="PTHR36507:SF1">
    <property type="entry name" value="BLL1555 PROTEIN"/>
    <property type="match status" value="1"/>
</dbReference>
<dbReference type="SUPFAM" id="SSF49503">
    <property type="entry name" value="Cupredoxins"/>
    <property type="match status" value="1"/>
</dbReference>
<dbReference type="InterPro" id="IPR008972">
    <property type="entry name" value="Cupredoxin"/>
</dbReference>
<keyword evidence="1" id="KW-1133">Transmembrane helix</keyword>
<dbReference type="STRING" id="1802312.A3C06_01110"/>
<dbReference type="Proteomes" id="UP000177565">
    <property type="component" value="Unassembled WGS sequence"/>
</dbReference>